<dbReference type="EMBL" id="JAHRHJ020000003">
    <property type="protein sequence ID" value="KAH9321269.1"/>
    <property type="molecule type" value="Genomic_DNA"/>
</dbReference>
<organism evidence="3 4">
    <name type="scientific">Taxus chinensis</name>
    <name type="common">Chinese yew</name>
    <name type="synonym">Taxus wallichiana var. chinensis</name>
    <dbReference type="NCBI Taxonomy" id="29808"/>
    <lineage>
        <taxon>Eukaryota</taxon>
        <taxon>Viridiplantae</taxon>
        <taxon>Streptophyta</taxon>
        <taxon>Embryophyta</taxon>
        <taxon>Tracheophyta</taxon>
        <taxon>Spermatophyta</taxon>
        <taxon>Pinopsida</taxon>
        <taxon>Pinidae</taxon>
        <taxon>Conifers II</taxon>
        <taxon>Cupressales</taxon>
        <taxon>Taxaceae</taxon>
        <taxon>Taxus</taxon>
    </lineage>
</organism>
<feature type="non-terminal residue" evidence="3">
    <location>
        <position position="1"/>
    </location>
</feature>
<dbReference type="OMA" id="NDYRPFW"/>
<evidence type="ECO:0000256" key="1">
    <source>
        <dbReference type="ARBA" id="ARBA00009505"/>
    </source>
</evidence>
<comment type="caution">
    <text evidence="3">The sequence shown here is derived from an EMBL/GenBank/DDBJ whole genome shotgun (WGS) entry which is preliminary data.</text>
</comment>
<sequence>AMTWFLPERFSSSEIGAEAISAFVGLIAAINQYIIENPPVPPPRNVGWDSQSHTQHPYIGQESRFPWSLCISGVKEAEVLFEVVAEHYLGKDKKWSFLAGMEGAKALLRLILLHKSGYKMLIDGGTTVNVDEASGSPIRSPWSPGARSLEGRAMRAFQRFGENIQRSHISSQQPSPTKRSTLVSIWHEKGLPGECFALGEVLILLRPFLYALLTRKYGPGSWKPWLVSLAVDLAGMSIIYKVTSPGLTRIGRGYSLSTLEKQEVKRRQFLWAFYVMRDPFFSKYTRYRLERSEQLLKPVPIIGNLT</sequence>
<keyword evidence="2" id="KW-0962">Peroxisome biogenesis</keyword>
<dbReference type="Pfam" id="PF08610">
    <property type="entry name" value="Pex16"/>
    <property type="match status" value="1"/>
</dbReference>
<dbReference type="Proteomes" id="UP000824469">
    <property type="component" value="Unassembled WGS sequence"/>
</dbReference>
<dbReference type="InterPro" id="IPR013919">
    <property type="entry name" value="Pex16"/>
</dbReference>
<dbReference type="AlphaFoldDB" id="A0AA38GGJ9"/>
<proteinExistence type="inferred from homology"/>
<dbReference type="PANTHER" id="PTHR13299:SF0">
    <property type="entry name" value="PEROXISOMAL MEMBRANE PROTEIN PEX16"/>
    <property type="match status" value="1"/>
</dbReference>
<dbReference type="PANTHER" id="PTHR13299">
    <property type="entry name" value="PEROXISOMAL MEMBRANE PROTEIN PEX16"/>
    <property type="match status" value="1"/>
</dbReference>
<evidence type="ECO:0000313" key="3">
    <source>
        <dbReference type="EMBL" id="KAH9321269.1"/>
    </source>
</evidence>
<feature type="non-terminal residue" evidence="3">
    <location>
        <position position="306"/>
    </location>
</feature>
<comment type="similarity">
    <text evidence="1 2">Belongs to the peroxin-16 family.</text>
</comment>
<dbReference type="GO" id="GO:0005778">
    <property type="term" value="C:peroxisomal membrane"/>
    <property type="evidence" value="ECO:0007669"/>
    <property type="project" value="UniProtKB-SubCell"/>
</dbReference>
<dbReference type="GO" id="GO:0007031">
    <property type="term" value="P:peroxisome organization"/>
    <property type="evidence" value="ECO:0007669"/>
    <property type="project" value="UniProtKB-KW"/>
</dbReference>
<gene>
    <name evidence="3" type="ORF">KI387_015908</name>
</gene>
<keyword evidence="2" id="KW-0576">Peroxisome</keyword>
<evidence type="ECO:0000313" key="4">
    <source>
        <dbReference type="Proteomes" id="UP000824469"/>
    </source>
</evidence>
<evidence type="ECO:0000256" key="2">
    <source>
        <dbReference type="RuleBase" id="RU365003"/>
    </source>
</evidence>
<reference evidence="3 4" key="1">
    <citation type="journal article" date="2021" name="Nat. Plants">
        <title>The Taxus genome provides insights into paclitaxel biosynthesis.</title>
        <authorList>
            <person name="Xiong X."/>
            <person name="Gou J."/>
            <person name="Liao Q."/>
            <person name="Li Y."/>
            <person name="Zhou Q."/>
            <person name="Bi G."/>
            <person name="Li C."/>
            <person name="Du R."/>
            <person name="Wang X."/>
            <person name="Sun T."/>
            <person name="Guo L."/>
            <person name="Liang H."/>
            <person name="Lu P."/>
            <person name="Wu Y."/>
            <person name="Zhang Z."/>
            <person name="Ro D.K."/>
            <person name="Shang Y."/>
            <person name="Huang S."/>
            <person name="Yan J."/>
        </authorList>
    </citation>
    <scope>NUCLEOTIDE SEQUENCE [LARGE SCALE GENOMIC DNA]</scope>
    <source>
        <strain evidence="3">Ta-2019</strain>
    </source>
</reference>
<comment type="subcellular location">
    <subcellularLocation>
        <location evidence="2">Peroxisome membrane</location>
    </subcellularLocation>
</comment>
<protein>
    <recommendedName>
        <fullName evidence="2">Peroxisomal membrane protein PEX16</fullName>
    </recommendedName>
</protein>
<keyword evidence="4" id="KW-1185">Reference proteome</keyword>
<accession>A0AA38GGJ9</accession>
<name>A0AA38GGJ9_TAXCH</name>